<accession>A0ABT6RHB7</accession>
<dbReference type="PROSITE" id="PS51898">
    <property type="entry name" value="TYR_RECOMBINASE"/>
    <property type="match status" value="1"/>
</dbReference>
<evidence type="ECO:0000256" key="3">
    <source>
        <dbReference type="ARBA" id="ARBA00023172"/>
    </source>
</evidence>
<sequence length="407" mass="47622">MEKSFGLLFFLRKSRSHQTGSESLIYVKITVDGESCELSTKRKCSSDKWIAQAGRMEGRTEAAKEINSYLDSFQQKIYRIKKQMMDRDDEITAEIIKQKLLGIDVNKNKHMLIEIFKDHNKQVLELIGKQYSKATFIRYETTLRHTQAFLEYKYQKEDLDITKLDYQMVCDFEHWFKVVRNCDHNTTIKYISNFRKIINRCIKYGWLKQDPFFGFSMRKMEVQRVPLTEKELNAIIQLDFSIPRLQLVKDIFVFCCFTGLAYIDVKELKRSSIVMGNDDKLWIMSNRHKTKTATRIPILPVAKNILEKYAYNNECMKKDAALPTFSNQKMNNYLKEIADACGIKKTLTFHIARHTFATTVTLSNGVPIETVSKMLGHKDLKTTQIYAKILDHKIGNDMAHLFEKYGK</sequence>
<evidence type="ECO:0000313" key="5">
    <source>
        <dbReference type="EMBL" id="MDI3321967.1"/>
    </source>
</evidence>
<dbReference type="InterPro" id="IPR025269">
    <property type="entry name" value="SAM-like_dom"/>
</dbReference>
<dbReference type="PANTHER" id="PTHR30349:SF64">
    <property type="entry name" value="PROPHAGE INTEGRASE INTD-RELATED"/>
    <property type="match status" value="1"/>
</dbReference>
<dbReference type="InterPro" id="IPR011010">
    <property type="entry name" value="DNA_brk_join_enz"/>
</dbReference>
<keyword evidence="6" id="KW-1185">Reference proteome</keyword>
<comment type="similarity">
    <text evidence="1">Belongs to the 'phage' integrase family.</text>
</comment>
<dbReference type="Proteomes" id="UP001226434">
    <property type="component" value="Unassembled WGS sequence"/>
</dbReference>
<comment type="caution">
    <text evidence="5">The sequence shown here is derived from an EMBL/GenBank/DDBJ whole genome shotgun (WGS) entry which is preliminary data.</text>
</comment>
<dbReference type="InterPro" id="IPR050090">
    <property type="entry name" value="Tyrosine_recombinase_XerCD"/>
</dbReference>
<dbReference type="Gene3D" id="1.10.150.130">
    <property type="match status" value="1"/>
</dbReference>
<keyword evidence="3" id="KW-0233">DNA recombination</keyword>
<dbReference type="EMBL" id="JASBRG010000007">
    <property type="protein sequence ID" value="MDI3321967.1"/>
    <property type="molecule type" value="Genomic_DNA"/>
</dbReference>
<dbReference type="Pfam" id="PF00589">
    <property type="entry name" value="Phage_integrase"/>
    <property type="match status" value="1"/>
</dbReference>
<dbReference type="RefSeq" id="WP_282336083.1">
    <property type="nucleotide sequence ID" value="NZ_JASBRG010000007.1"/>
</dbReference>
<evidence type="ECO:0000259" key="4">
    <source>
        <dbReference type="PROSITE" id="PS51898"/>
    </source>
</evidence>
<dbReference type="Pfam" id="PF13102">
    <property type="entry name" value="Phage_int_SAM_5"/>
    <property type="match status" value="1"/>
</dbReference>
<gene>
    <name evidence="5" type="ORF">QJ048_19405</name>
</gene>
<keyword evidence="2" id="KW-0238">DNA-binding</keyword>
<evidence type="ECO:0000256" key="1">
    <source>
        <dbReference type="ARBA" id="ARBA00008857"/>
    </source>
</evidence>
<organism evidence="5 6">
    <name type="scientific">Pinibacter soli</name>
    <dbReference type="NCBI Taxonomy" id="3044211"/>
    <lineage>
        <taxon>Bacteria</taxon>
        <taxon>Pseudomonadati</taxon>
        <taxon>Bacteroidota</taxon>
        <taxon>Chitinophagia</taxon>
        <taxon>Chitinophagales</taxon>
        <taxon>Chitinophagaceae</taxon>
        <taxon>Pinibacter</taxon>
    </lineage>
</organism>
<protein>
    <submittedName>
        <fullName evidence="5">Site-specific integrase</fullName>
    </submittedName>
</protein>
<dbReference type="InterPro" id="IPR013762">
    <property type="entry name" value="Integrase-like_cat_sf"/>
</dbReference>
<proteinExistence type="inferred from homology"/>
<dbReference type="InterPro" id="IPR035386">
    <property type="entry name" value="Arm-DNA-bind_5"/>
</dbReference>
<dbReference type="InterPro" id="IPR002104">
    <property type="entry name" value="Integrase_catalytic"/>
</dbReference>
<feature type="domain" description="Tyr recombinase" evidence="4">
    <location>
        <begin position="222"/>
        <end position="406"/>
    </location>
</feature>
<dbReference type="SUPFAM" id="SSF56349">
    <property type="entry name" value="DNA breaking-rejoining enzymes"/>
    <property type="match status" value="1"/>
</dbReference>
<dbReference type="PANTHER" id="PTHR30349">
    <property type="entry name" value="PHAGE INTEGRASE-RELATED"/>
    <property type="match status" value="1"/>
</dbReference>
<dbReference type="Pfam" id="PF17293">
    <property type="entry name" value="Arm-DNA-bind_5"/>
    <property type="match status" value="1"/>
</dbReference>
<dbReference type="CDD" id="cd01185">
    <property type="entry name" value="INTN1_C_like"/>
    <property type="match status" value="1"/>
</dbReference>
<name>A0ABT6RHB7_9BACT</name>
<dbReference type="Gene3D" id="1.10.443.10">
    <property type="entry name" value="Intergrase catalytic core"/>
    <property type="match status" value="1"/>
</dbReference>
<dbReference type="InterPro" id="IPR010998">
    <property type="entry name" value="Integrase_recombinase_N"/>
</dbReference>
<evidence type="ECO:0000256" key="2">
    <source>
        <dbReference type="ARBA" id="ARBA00023125"/>
    </source>
</evidence>
<reference evidence="5 6" key="1">
    <citation type="submission" date="2023-05" db="EMBL/GenBank/DDBJ databases">
        <title>Genome sequence of Pinibacter sp. MAH-24.</title>
        <authorList>
            <person name="Huq M.A."/>
        </authorList>
    </citation>
    <scope>NUCLEOTIDE SEQUENCE [LARGE SCALE GENOMIC DNA]</scope>
    <source>
        <strain evidence="5 6">MAH-24</strain>
    </source>
</reference>
<evidence type="ECO:0000313" key="6">
    <source>
        <dbReference type="Proteomes" id="UP001226434"/>
    </source>
</evidence>